<keyword evidence="3" id="KW-0472">Membrane</keyword>
<dbReference type="GO" id="GO:0052816">
    <property type="term" value="F:long-chain fatty acyl-CoA hydrolase activity"/>
    <property type="evidence" value="ECO:0007669"/>
    <property type="project" value="TreeGrafter"/>
</dbReference>
<dbReference type="STRING" id="401625.A0A0P1BDT3"/>
<dbReference type="InterPro" id="IPR033120">
    <property type="entry name" value="HOTDOG_ACOT"/>
</dbReference>
<evidence type="ECO:0000259" key="4">
    <source>
        <dbReference type="PROSITE" id="PS51770"/>
    </source>
</evidence>
<dbReference type="AlphaFoldDB" id="A0A0P1BDT3"/>
<dbReference type="InterPro" id="IPR040170">
    <property type="entry name" value="Cytosol_ACT"/>
</dbReference>
<feature type="transmembrane region" description="Helical" evidence="3">
    <location>
        <begin position="12"/>
        <end position="30"/>
    </location>
</feature>
<evidence type="ECO:0000256" key="1">
    <source>
        <dbReference type="ARBA" id="ARBA00022801"/>
    </source>
</evidence>
<evidence type="ECO:0000256" key="3">
    <source>
        <dbReference type="SAM" id="Phobius"/>
    </source>
</evidence>
<dbReference type="Proteomes" id="UP000054845">
    <property type="component" value="Unassembled WGS sequence"/>
</dbReference>
<name>A0A0P1BDT3_9BASI</name>
<dbReference type="SUPFAM" id="SSF54637">
    <property type="entry name" value="Thioesterase/thiol ester dehydrase-isomerase"/>
    <property type="match status" value="2"/>
</dbReference>
<feature type="domain" description="HotDog ACOT-type" evidence="4">
    <location>
        <begin position="74"/>
        <end position="190"/>
    </location>
</feature>
<accession>A0A0P1BDT3</accession>
<evidence type="ECO:0000313" key="6">
    <source>
        <dbReference type="Proteomes" id="UP000054845"/>
    </source>
</evidence>
<reference evidence="5 6" key="1">
    <citation type="submission" date="2014-09" db="EMBL/GenBank/DDBJ databases">
        <authorList>
            <person name="Magalhaes I.L.F."/>
            <person name="Oliveira U."/>
            <person name="Santos F.R."/>
            <person name="Vidigal T.H.D.A."/>
            <person name="Brescovit A.D."/>
            <person name="Santos A.J."/>
        </authorList>
    </citation>
    <scope>NUCLEOTIDE SEQUENCE [LARGE SCALE GENOMIC DNA]</scope>
</reference>
<proteinExistence type="predicted"/>
<dbReference type="EMBL" id="CCYA01000238">
    <property type="protein sequence ID" value="CEH13973.1"/>
    <property type="molecule type" value="Genomic_DNA"/>
</dbReference>
<keyword evidence="1" id="KW-0378">Hydrolase</keyword>
<feature type="domain" description="HotDog ACOT-type" evidence="4">
    <location>
        <begin position="401"/>
        <end position="512"/>
    </location>
</feature>
<organism evidence="5 6">
    <name type="scientific">Ceraceosorus bombacis</name>
    <dbReference type="NCBI Taxonomy" id="401625"/>
    <lineage>
        <taxon>Eukaryota</taxon>
        <taxon>Fungi</taxon>
        <taxon>Dikarya</taxon>
        <taxon>Basidiomycota</taxon>
        <taxon>Ustilaginomycotina</taxon>
        <taxon>Exobasidiomycetes</taxon>
        <taxon>Ceraceosorales</taxon>
        <taxon>Ceraceosoraceae</taxon>
        <taxon>Ceraceosorus</taxon>
    </lineage>
</organism>
<dbReference type="InterPro" id="IPR006683">
    <property type="entry name" value="Thioestr_dom"/>
</dbReference>
<dbReference type="GO" id="GO:0005829">
    <property type="term" value="C:cytosol"/>
    <property type="evidence" value="ECO:0007669"/>
    <property type="project" value="TreeGrafter"/>
</dbReference>
<keyword evidence="3" id="KW-1133">Transmembrane helix</keyword>
<dbReference type="PROSITE" id="PS51770">
    <property type="entry name" value="HOTDOG_ACOT"/>
    <property type="match status" value="2"/>
</dbReference>
<protein>
    <submittedName>
        <fullName evidence="5">Acyl-CoA thioesterase</fullName>
    </submittedName>
</protein>
<dbReference type="Pfam" id="PF03061">
    <property type="entry name" value="4HBT"/>
    <property type="match status" value="2"/>
</dbReference>
<feature type="region of interest" description="Disordered" evidence="2">
    <location>
        <begin position="53"/>
        <end position="72"/>
    </location>
</feature>
<dbReference type="Gene3D" id="3.10.129.10">
    <property type="entry name" value="Hotdog Thioesterase"/>
    <property type="match status" value="2"/>
</dbReference>
<dbReference type="PANTHER" id="PTHR11049:SF16">
    <property type="entry name" value="PROTEIN VDLD"/>
    <property type="match status" value="1"/>
</dbReference>
<dbReference type="CDD" id="cd03442">
    <property type="entry name" value="BFIT_BACH"/>
    <property type="match status" value="2"/>
</dbReference>
<dbReference type="OrthoDB" id="3184331at2759"/>
<keyword evidence="3" id="KW-0812">Transmembrane</keyword>
<sequence length="563" mass="60994">MSSLDQPVGHRLYSLAVVTLGMAFLARAGLNILNAHGRSGSLGSFLTGSTSTLRSSNSSEHQGGVKVKQSKPTSDSAVQVSYAATLDMCDARADAPGQYFVRAGALLKLIDIVAGVSARRHASCNCVTISVDAVVLLAPIPVSSLVHLSASVNRAWSSSMEVGVRVISEHKGRKAYVSHSYLTFVALPSVQGGPKPVLANVQPRTTLEARRHLLAGRRRHKRLEDTKKGDARDGVREEVKIRMREEIAALLGVREEGTGTELSQGGEEHADRIELELVTRAWAARDPGVSLDGDTVTVTLSGDAPLQRSKQAVQSLARELGLRRSSEINLSELRKDPGWTFNEPQSILSVSRANNAAHEDEAIPSSTADDYFDSFRSARGSRSRQGSFALVSSQPKTILVAETLSRSLHLVFPEHTNSQNRLFGGQTMAWMESCALNSARSLGVDAWSTVSVDGLEFREAVRVGEIMTLQAVVIRTFSASAELYVQAQAESQDGSLRWTNDALFVVTCGPSASKFPDPSQERFLILPRVVHPPGSALEDFAKPSDARRASRLELRDMLRKVYS</sequence>
<dbReference type="PANTHER" id="PTHR11049">
    <property type="entry name" value="ACYL COENZYME A THIOESTER HYDROLASE"/>
    <property type="match status" value="1"/>
</dbReference>
<evidence type="ECO:0000313" key="5">
    <source>
        <dbReference type="EMBL" id="CEH13973.1"/>
    </source>
</evidence>
<dbReference type="GO" id="GO:0006637">
    <property type="term" value="P:acyl-CoA metabolic process"/>
    <property type="evidence" value="ECO:0007669"/>
    <property type="project" value="TreeGrafter"/>
</dbReference>
<dbReference type="InterPro" id="IPR029069">
    <property type="entry name" value="HotDog_dom_sf"/>
</dbReference>
<keyword evidence="6" id="KW-1185">Reference proteome</keyword>
<evidence type="ECO:0000256" key="2">
    <source>
        <dbReference type="SAM" id="MobiDB-lite"/>
    </source>
</evidence>